<name>A0A3M8QYQ6_9PROT</name>
<evidence type="ECO:0000313" key="1">
    <source>
        <dbReference type="EMBL" id="RNF60921.1"/>
    </source>
</evidence>
<accession>A0A3M8QYQ6</accession>
<organism evidence="1">
    <name type="scientific">Acidithiobacillus sulfuriphilus</name>
    <dbReference type="NCBI Taxonomy" id="1867749"/>
    <lineage>
        <taxon>Bacteria</taxon>
        <taxon>Pseudomonadati</taxon>
        <taxon>Pseudomonadota</taxon>
        <taxon>Acidithiobacillia</taxon>
        <taxon>Acidithiobacillales</taxon>
        <taxon>Acidithiobacillaceae</taxon>
        <taxon>Acidithiobacillus</taxon>
    </lineage>
</organism>
<dbReference type="OrthoDB" id="5294124at2"/>
<comment type="caution">
    <text evidence="1">The sequence shown here is derived from an EMBL/GenBank/DDBJ whole genome shotgun (WGS) entry which is preliminary data.</text>
</comment>
<protein>
    <submittedName>
        <fullName evidence="1">Uncharacterized protein</fullName>
    </submittedName>
</protein>
<dbReference type="EMBL" id="RIZI01000172">
    <property type="protein sequence ID" value="RNF60921.1"/>
    <property type="molecule type" value="Genomic_DNA"/>
</dbReference>
<dbReference type="RefSeq" id="WP_123104205.1">
    <property type="nucleotide sequence ID" value="NZ_CP127527.1"/>
</dbReference>
<proteinExistence type="predicted"/>
<dbReference type="AlphaFoldDB" id="A0A3M8QYQ6"/>
<sequence>MNSDDDLDFARGAPLDGDFLQRVETLVMGSVQPAHVPRYAEDWEETERLIGRLGDQGVGVRLEYSYGENGQRCRAYLDWQDPISHEWQTAEAEEGTAPRAVTRAALVWYYQQEVNAATAQPPDGWAYFEVVERVGMTRDLFARSLEEHPVLAEEPDLQTRYQEILDRLNELYERVNQALDRRLEMPARGAMH</sequence>
<gene>
    <name evidence="1" type="ORF">EC580_08835</name>
</gene>
<reference evidence="1" key="1">
    <citation type="submission" date="2018-10" db="EMBL/GenBank/DDBJ databases">
        <title>Acidithiobacillus sulfuriphilus sp. nov.: an extremely acidophilic sulfur-oxidizing chemolithotroph isolated from a neutral pH environment.</title>
        <authorList>
            <person name="Falagan C."/>
            <person name="Moya-Beltran A."/>
            <person name="Quatrini R."/>
            <person name="Johnson D.B."/>
        </authorList>
    </citation>
    <scope>NUCLEOTIDE SEQUENCE [LARGE SCALE GENOMIC DNA]</scope>
    <source>
        <strain evidence="1">CJ-2</strain>
    </source>
</reference>